<dbReference type="AlphaFoldDB" id="A0A091DDK7"/>
<gene>
    <name evidence="2" type="ORF">H920_10016</name>
</gene>
<feature type="compositionally biased region" description="Polar residues" evidence="1">
    <location>
        <begin position="255"/>
        <end position="270"/>
    </location>
</feature>
<dbReference type="EMBL" id="KN122721">
    <property type="protein sequence ID" value="KFO28583.1"/>
    <property type="molecule type" value="Genomic_DNA"/>
</dbReference>
<proteinExistence type="predicted"/>
<feature type="compositionally biased region" description="Pro residues" evidence="1">
    <location>
        <begin position="233"/>
        <end position="242"/>
    </location>
</feature>
<accession>A0A091DDK7</accession>
<feature type="compositionally biased region" description="Low complexity" evidence="1">
    <location>
        <begin position="290"/>
        <end position="316"/>
    </location>
</feature>
<dbReference type="Proteomes" id="UP000028990">
    <property type="component" value="Unassembled WGS sequence"/>
</dbReference>
<feature type="region of interest" description="Disordered" evidence="1">
    <location>
        <begin position="30"/>
        <end position="198"/>
    </location>
</feature>
<keyword evidence="3" id="KW-1185">Reference proteome</keyword>
<feature type="compositionally biased region" description="Polar residues" evidence="1">
    <location>
        <begin position="176"/>
        <end position="186"/>
    </location>
</feature>
<feature type="region of interest" description="Disordered" evidence="1">
    <location>
        <begin position="217"/>
        <end position="325"/>
    </location>
</feature>
<sequence>MPTDLPLLGQQLWDKVTVLAGFKPLPLPTPMQCKDLGEPSYQPSNPAATARPTLGSPDGHQNSKSSLRNPVVPSPAISLPSPTAKAPYDLEAMDTTPPSHSILFHSPPVLKINCSPSDRATHGPRNPQSSDSTHWIQALATSHTHAVQGSAGSSYQPSNPAATARPTLGSPHGHQHASSSTLQSPVVPSPAITLPNGTVNPPSYSEAMHITPLSQCIIVHPPPSSGNSYSPPDSAPPGPRNPLPSGNTATATATSQAHAVQDPWTTSYQPSDPAATNHPTLGTSGGHQYASSSSLRSPVVPSAPVSLPSVAAQAPSDLEAMDTSP</sequence>
<feature type="compositionally biased region" description="Polar residues" evidence="1">
    <location>
        <begin position="59"/>
        <end position="68"/>
    </location>
</feature>
<evidence type="ECO:0000313" key="2">
    <source>
        <dbReference type="EMBL" id="KFO28583.1"/>
    </source>
</evidence>
<evidence type="ECO:0000256" key="1">
    <source>
        <dbReference type="SAM" id="MobiDB-lite"/>
    </source>
</evidence>
<evidence type="ECO:0000313" key="3">
    <source>
        <dbReference type="Proteomes" id="UP000028990"/>
    </source>
</evidence>
<reference evidence="2 3" key="1">
    <citation type="submission" date="2013-11" db="EMBL/GenBank/DDBJ databases">
        <title>The Damaraland mole rat (Fukomys damarensis) genome and evolution of African mole rats.</title>
        <authorList>
            <person name="Gladyshev V.N."/>
            <person name="Fang X."/>
        </authorList>
    </citation>
    <scope>NUCLEOTIDE SEQUENCE [LARGE SCALE GENOMIC DNA]</scope>
    <source>
        <tissue evidence="2">Liver</tissue>
    </source>
</reference>
<name>A0A091DDK7_FUKDA</name>
<organism evidence="2 3">
    <name type="scientific">Fukomys damarensis</name>
    <name type="common">Damaraland mole rat</name>
    <name type="synonym">Cryptomys damarensis</name>
    <dbReference type="NCBI Taxonomy" id="885580"/>
    <lineage>
        <taxon>Eukaryota</taxon>
        <taxon>Metazoa</taxon>
        <taxon>Chordata</taxon>
        <taxon>Craniata</taxon>
        <taxon>Vertebrata</taxon>
        <taxon>Euteleostomi</taxon>
        <taxon>Mammalia</taxon>
        <taxon>Eutheria</taxon>
        <taxon>Euarchontoglires</taxon>
        <taxon>Glires</taxon>
        <taxon>Rodentia</taxon>
        <taxon>Hystricomorpha</taxon>
        <taxon>Bathyergidae</taxon>
        <taxon>Fukomys</taxon>
    </lineage>
</organism>
<protein>
    <submittedName>
        <fullName evidence="2">Uncharacterized protein</fullName>
    </submittedName>
</protein>
<feature type="compositionally biased region" description="Polar residues" evidence="1">
    <location>
        <begin position="126"/>
        <end position="161"/>
    </location>
</feature>